<dbReference type="Proteomes" id="UP000051984">
    <property type="component" value="Unassembled WGS sequence"/>
</dbReference>
<dbReference type="eggNOG" id="ENOG5030BS0">
    <property type="taxonomic scope" value="Bacteria"/>
</dbReference>
<evidence type="ECO:0000313" key="2">
    <source>
        <dbReference type="Proteomes" id="UP000051984"/>
    </source>
</evidence>
<accession>A0A0R1EV72</accession>
<proteinExistence type="predicted"/>
<protein>
    <submittedName>
        <fullName evidence="1">AbrB family toxin-antitoxin system, antitoxin component</fullName>
    </submittedName>
</protein>
<dbReference type="RefSeq" id="WP_010492262.1">
    <property type="nucleotide sequence ID" value="NZ_AZCT01000012.1"/>
</dbReference>
<gene>
    <name evidence="1" type="ORF">FD51_GL000726</name>
</gene>
<dbReference type="EMBL" id="AZCT01000012">
    <property type="protein sequence ID" value="KRK11939.1"/>
    <property type="molecule type" value="Genomic_DNA"/>
</dbReference>
<dbReference type="NCBIfam" id="NF047400">
    <property type="entry name" value="MazE_PemI_antitoxin"/>
    <property type="match status" value="1"/>
</dbReference>
<name>A0A0R1EV72_LACZE</name>
<dbReference type="PATRIC" id="fig|1423816.3.peg.733"/>
<comment type="caution">
    <text evidence="1">The sequence shown here is derived from an EMBL/GenBank/DDBJ whole genome shotgun (WGS) entry which is preliminary data.</text>
</comment>
<organism evidence="1 2">
    <name type="scientific">Lacticaseibacillus zeae DSM 20178 = KCTC 3804</name>
    <dbReference type="NCBI Taxonomy" id="1423816"/>
    <lineage>
        <taxon>Bacteria</taxon>
        <taxon>Bacillati</taxon>
        <taxon>Bacillota</taxon>
        <taxon>Bacilli</taxon>
        <taxon>Lactobacillales</taxon>
        <taxon>Lactobacillaceae</taxon>
        <taxon>Lacticaseibacillus</taxon>
    </lineage>
</organism>
<evidence type="ECO:0000313" key="1">
    <source>
        <dbReference type="EMBL" id="KRK11939.1"/>
    </source>
</evidence>
<sequence>MTIKAKKVGNTMTLTVPKEFKIAEGTEFTVKQRSDGGIVYLPIHHNPFESDRIKQDLKQADVTLERDILTSEWD</sequence>
<reference evidence="1 2" key="1">
    <citation type="journal article" date="2015" name="Genome Announc.">
        <title>Expanding the biotechnology potential of lactobacilli through comparative genomics of 213 strains and associated genera.</title>
        <authorList>
            <person name="Sun Z."/>
            <person name="Harris H.M."/>
            <person name="McCann A."/>
            <person name="Guo C."/>
            <person name="Argimon S."/>
            <person name="Zhang W."/>
            <person name="Yang X."/>
            <person name="Jeffery I.B."/>
            <person name="Cooney J.C."/>
            <person name="Kagawa T.F."/>
            <person name="Liu W."/>
            <person name="Song Y."/>
            <person name="Salvetti E."/>
            <person name="Wrobel A."/>
            <person name="Rasinkangas P."/>
            <person name="Parkhill J."/>
            <person name="Rea M.C."/>
            <person name="O'Sullivan O."/>
            <person name="Ritari J."/>
            <person name="Douillard F.P."/>
            <person name="Paul Ross R."/>
            <person name="Yang R."/>
            <person name="Briner A.E."/>
            <person name="Felis G.E."/>
            <person name="de Vos W.M."/>
            <person name="Barrangou R."/>
            <person name="Klaenhammer T.R."/>
            <person name="Caufield P.W."/>
            <person name="Cui Y."/>
            <person name="Zhang H."/>
            <person name="O'Toole P.W."/>
        </authorList>
    </citation>
    <scope>NUCLEOTIDE SEQUENCE [LARGE SCALE GENOMIC DNA]</scope>
    <source>
        <strain evidence="1 2">DSM 20178</strain>
    </source>
</reference>
<dbReference type="AlphaFoldDB" id="A0A0R1EV72"/>